<dbReference type="AlphaFoldDB" id="X1HKB4"/>
<reference evidence="1" key="1">
    <citation type="journal article" date="2014" name="Front. Microbiol.">
        <title>High frequency of phylogenetically diverse reductive dehalogenase-homologous genes in deep subseafloor sedimentary metagenomes.</title>
        <authorList>
            <person name="Kawai M."/>
            <person name="Futagami T."/>
            <person name="Toyoda A."/>
            <person name="Takaki Y."/>
            <person name="Nishi S."/>
            <person name="Hori S."/>
            <person name="Arai W."/>
            <person name="Tsubouchi T."/>
            <person name="Morono Y."/>
            <person name="Uchiyama I."/>
            <person name="Ito T."/>
            <person name="Fujiyama A."/>
            <person name="Inagaki F."/>
            <person name="Takami H."/>
        </authorList>
    </citation>
    <scope>NUCLEOTIDE SEQUENCE</scope>
    <source>
        <strain evidence="1">Expedition CK06-06</strain>
    </source>
</reference>
<feature type="non-terminal residue" evidence="1">
    <location>
        <position position="124"/>
    </location>
</feature>
<gene>
    <name evidence="1" type="ORF">S03H2_38599</name>
</gene>
<comment type="caution">
    <text evidence="1">The sequence shown here is derived from an EMBL/GenBank/DDBJ whole genome shotgun (WGS) entry which is preliminary data.</text>
</comment>
<organism evidence="1">
    <name type="scientific">marine sediment metagenome</name>
    <dbReference type="NCBI Taxonomy" id="412755"/>
    <lineage>
        <taxon>unclassified sequences</taxon>
        <taxon>metagenomes</taxon>
        <taxon>ecological metagenomes</taxon>
    </lineage>
</organism>
<dbReference type="SUPFAM" id="SSF88659">
    <property type="entry name" value="Sigma3 and sigma4 domains of RNA polymerase sigma factors"/>
    <property type="match status" value="1"/>
</dbReference>
<accession>X1HKB4</accession>
<protein>
    <recommendedName>
        <fullName evidence="2">Helix-turn-helix type 11 domain-containing protein</fullName>
    </recommendedName>
</protein>
<dbReference type="InterPro" id="IPR013324">
    <property type="entry name" value="RNA_pol_sigma_r3/r4-like"/>
</dbReference>
<sequence>MLPQAYLTDKQMIIWSLLLKNLSKAEVGRRLGITRQAIYDAENVILRKVEQALTHTAEAGMIETRYLNPRKGILLGLNPSTNRSVIITFSTRNGIQTWHYEEPECASCKWKGEVPREVAGRGRG</sequence>
<evidence type="ECO:0000313" key="1">
    <source>
        <dbReference type="EMBL" id="GAH57465.1"/>
    </source>
</evidence>
<dbReference type="EMBL" id="BARU01023811">
    <property type="protein sequence ID" value="GAH57465.1"/>
    <property type="molecule type" value="Genomic_DNA"/>
</dbReference>
<evidence type="ECO:0008006" key="2">
    <source>
        <dbReference type="Google" id="ProtNLM"/>
    </source>
</evidence>
<proteinExistence type="predicted"/>
<name>X1HKB4_9ZZZZ</name>